<dbReference type="Pfam" id="PF03050">
    <property type="entry name" value="DDE_Tnp_IS66"/>
    <property type="match status" value="1"/>
</dbReference>
<reference evidence="2 3" key="1">
    <citation type="submission" date="2018-08" db="EMBL/GenBank/DDBJ databases">
        <title>A genome reference for cultivated species of the human gut microbiota.</title>
        <authorList>
            <person name="Zou Y."/>
            <person name="Xue W."/>
            <person name="Luo G."/>
        </authorList>
    </citation>
    <scope>NUCLEOTIDE SEQUENCE [LARGE SCALE GENOMIC DNA]</scope>
    <source>
        <strain evidence="2 3">OF03-9BH</strain>
    </source>
</reference>
<evidence type="ECO:0000313" key="3">
    <source>
        <dbReference type="Proteomes" id="UP000286075"/>
    </source>
</evidence>
<organism evidence="2 3">
    <name type="scientific">Bacteroides stercorirosoris</name>
    <dbReference type="NCBI Taxonomy" id="871324"/>
    <lineage>
        <taxon>Bacteria</taxon>
        <taxon>Pseudomonadati</taxon>
        <taxon>Bacteroidota</taxon>
        <taxon>Bacteroidia</taxon>
        <taxon>Bacteroidales</taxon>
        <taxon>Bacteroidaceae</taxon>
        <taxon>Bacteroides</taxon>
    </lineage>
</organism>
<gene>
    <name evidence="2" type="ORF">DXA68_11875</name>
</gene>
<feature type="domain" description="Transposase IS66 central" evidence="1">
    <location>
        <begin position="2"/>
        <end position="40"/>
    </location>
</feature>
<name>A0A413H4L9_9BACE</name>
<dbReference type="Proteomes" id="UP000286075">
    <property type="component" value="Unassembled WGS sequence"/>
</dbReference>
<dbReference type="RefSeq" id="WP_117987575.1">
    <property type="nucleotide sequence ID" value="NZ_CABMFG010000017.1"/>
</dbReference>
<accession>A0A413H4L9</accession>
<dbReference type="AlphaFoldDB" id="A0A413H4L9"/>
<sequence>MFLYRKNGEYTVDNLATERAIRLLVIQRKNSLFFGSTQGALNLTVYNTFSRLANKTESRLEITSAS</sequence>
<protein>
    <recommendedName>
        <fullName evidence="1">Transposase IS66 central domain-containing protein</fullName>
    </recommendedName>
</protein>
<dbReference type="InterPro" id="IPR004291">
    <property type="entry name" value="Transposase_IS66_central"/>
</dbReference>
<proteinExistence type="predicted"/>
<dbReference type="EMBL" id="QSCF01000017">
    <property type="protein sequence ID" value="RGX78277.1"/>
    <property type="molecule type" value="Genomic_DNA"/>
</dbReference>
<evidence type="ECO:0000259" key="1">
    <source>
        <dbReference type="Pfam" id="PF03050"/>
    </source>
</evidence>
<evidence type="ECO:0000313" key="2">
    <source>
        <dbReference type="EMBL" id="RGX78277.1"/>
    </source>
</evidence>
<dbReference type="OrthoDB" id="1020001at2"/>
<comment type="caution">
    <text evidence="2">The sequence shown here is derived from an EMBL/GenBank/DDBJ whole genome shotgun (WGS) entry which is preliminary data.</text>
</comment>